<dbReference type="Gene3D" id="1.25.40.180">
    <property type="match status" value="1"/>
</dbReference>
<dbReference type="EMBL" id="MN739103">
    <property type="protein sequence ID" value="QHS88949.1"/>
    <property type="molecule type" value="Genomic_DNA"/>
</dbReference>
<dbReference type="AlphaFoldDB" id="A0A6C0BBJ3"/>
<organism evidence="1">
    <name type="scientific">viral metagenome</name>
    <dbReference type="NCBI Taxonomy" id="1070528"/>
    <lineage>
        <taxon>unclassified sequences</taxon>
        <taxon>metagenomes</taxon>
        <taxon>organismal metagenomes</taxon>
    </lineage>
</organism>
<evidence type="ECO:0008006" key="2">
    <source>
        <dbReference type="Google" id="ProtNLM"/>
    </source>
</evidence>
<name>A0A6C0BBJ3_9ZZZZ</name>
<protein>
    <recommendedName>
        <fullName evidence="2">MIF4G domain-containing protein</fullName>
    </recommendedName>
</protein>
<accession>A0A6C0BBJ3</accession>
<sequence>MTNCLSIIFFQFFILYKKIDINDINLYIIPLMLMQQMENNFVYNLNDFRDITFGGFDIRLPEETIAMITELAQQVGSPTYIKTPNFIKREQPANKDSFDRMSADPNFRRKRRGNQGMEMVNDNDWESIRTFHATKMEQKVGIDGQFDLIRLCLNKITEKTYQEQSQKIIEILDQLDANEEDMLKVGNAVFEIASNNRFYSKYYADLYTQLIHKYEIMKTVFENNLSSFLELFTKIEYVNADENYDLFCKINSDNERRKSLSTFFVNLSSTKIIANEKIIEFAANLLKQILEFIPQDNKKNEVDEMVENIAILYNKEIFSTSDYLMSNGETIVEVISNLANSNPKSFASLSNKAIFKFMDIVEM</sequence>
<proteinExistence type="predicted"/>
<reference evidence="1" key="1">
    <citation type="journal article" date="2020" name="Nature">
        <title>Giant virus diversity and host interactions through global metagenomics.</title>
        <authorList>
            <person name="Schulz F."/>
            <person name="Roux S."/>
            <person name="Paez-Espino D."/>
            <person name="Jungbluth S."/>
            <person name="Walsh D.A."/>
            <person name="Denef V.J."/>
            <person name="McMahon K.D."/>
            <person name="Konstantinidis K.T."/>
            <person name="Eloe-Fadrosh E.A."/>
            <person name="Kyrpides N.C."/>
            <person name="Woyke T."/>
        </authorList>
    </citation>
    <scope>NUCLEOTIDE SEQUENCE</scope>
    <source>
        <strain evidence="1">GVMAG-M-3300010158-59</strain>
    </source>
</reference>
<evidence type="ECO:0000313" key="1">
    <source>
        <dbReference type="EMBL" id="QHS88949.1"/>
    </source>
</evidence>